<dbReference type="PATRIC" id="fig|178606.4.peg.1195"/>
<comment type="caution">
    <text evidence="1">The sequence shown here is derived from an EMBL/GenBank/DDBJ whole genome shotgun (WGS) entry which is preliminary data.</text>
</comment>
<dbReference type="AlphaFoldDB" id="A0A094YLG7"/>
<accession>A0A094YLG7</accession>
<evidence type="ECO:0000313" key="2">
    <source>
        <dbReference type="Proteomes" id="UP000029452"/>
    </source>
</evidence>
<sequence>MHPCLSSGSFQLFCLFHEQPALSVKTRVPGGCSSSRKG</sequence>
<organism evidence="1 2">
    <name type="scientific">Leptospirillum ferriphilum</name>
    <dbReference type="NCBI Taxonomy" id="178606"/>
    <lineage>
        <taxon>Bacteria</taxon>
        <taxon>Pseudomonadati</taxon>
        <taxon>Nitrospirota</taxon>
        <taxon>Nitrospiria</taxon>
        <taxon>Nitrospirales</taxon>
        <taxon>Nitrospiraceae</taxon>
        <taxon>Leptospirillum</taxon>
    </lineage>
</organism>
<proteinExistence type="predicted"/>
<reference evidence="1 2" key="1">
    <citation type="submission" date="2014-06" db="EMBL/GenBank/DDBJ databases">
        <title>Draft genome sequence of iron oxidizing acidophile Leptospirillum ferriphilum DSM14647.</title>
        <authorList>
            <person name="Cardenas J.P."/>
            <person name="Lazcano M."/>
            <person name="Ossandon F.J."/>
            <person name="Corbett M."/>
            <person name="Holmes D.S."/>
            <person name="Watkin E."/>
        </authorList>
    </citation>
    <scope>NUCLEOTIDE SEQUENCE [LARGE SCALE GENOMIC DNA]</scope>
    <source>
        <strain evidence="1 2">DSM 14647</strain>
    </source>
</reference>
<gene>
    <name evidence="1" type="ORF">LptCag_0662</name>
</gene>
<name>A0A094YLG7_9BACT</name>
<dbReference type="Proteomes" id="UP000029452">
    <property type="component" value="Unassembled WGS sequence"/>
</dbReference>
<evidence type="ECO:0000313" key="1">
    <source>
        <dbReference type="EMBL" id="KGA94036.1"/>
    </source>
</evidence>
<protein>
    <submittedName>
        <fullName evidence="1">Uncharacterized protein</fullName>
    </submittedName>
</protein>
<dbReference type="EMBL" id="JPGK01000004">
    <property type="protein sequence ID" value="KGA94036.1"/>
    <property type="molecule type" value="Genomic_DNA"/>
</dbReference>